<keyword evidence="4" id="KW-1185">Reference proteome</keyword>
<dbReference type="EMBL" id="JAPCHY010000003">
    <property type="protein sequence ID" value="MCW4471689.1"/>
    <property type="molecule type" value="Genomic_DNA"/>
</dbReference>
<evidence type="ECO:0000256" key="1">
    <source>
        <dbReference type="SAM" id="MobiDB-lite"/>
    </source>
</evidence>
<protein>
    <submittedName>
        <fullName evidence="3">DUF3016 domain-containing protein</fullName>
    </submittedName>
</protein>
<evidence type="ECO:0000313" key="4">
    <source>
        <dbReference type="Proteomes" id="UP001209922"/>
    </source>
</evidence>
<organism evidence="3 4">
    <name type="scientific">Xanthomonas chitinilytica</name>
    <dbReference type="NCBI Taxonomy" id="2989819"/>
    <lineage>
        <taxon>Bacteria</taxon>
        <taxon>Pseudomonadati</taxon>
        <taxon>Pseudomonadota</taxon>
        <taxon>Gammaproteobacteria</taxon>
        <taxon>Lysobacterales</taxon>
        <taxon>Lysobacteraceae</taxon>
        <taxon>Xanthomonas</taxon>
    </lineage>
</organism>
<feature type="signal peptide" evidence="2">
    <location>
        <begin position="1"/>
        <end position="24"/>
    </location>
</feature>
<proteinExistence type="predicted"/>
<evidence type="ECO:0000256" key="2">
    <source>
        <dbReference type="SAM" id="SignalP"/>
    </source>
</evidence>
<keyword evidence="2" id="KW-0732">Signal</keyword>
<feature type="region of interest" description="Disordered" evidence="1">
    <location>
        <begin position="24"/>
        <end position="44"/>
    </location>
</feature>
<name>A0ABT3JT68_9XANT</name>
<gene>
    <name evidence="3" type="ORF">OK345_04105</name>
</gene>
<accession>A0ABT3JT68</accession>
<dbReference type="InterPro" id="IPR021557">
    <property type="entry name" value="DUF3016"/>
</dbReference>
<feature type="compositionally biased region" description="Basic and acidic residues" evidence="1">
    <location>
        <begin position="24"/>
        <end position="39"/>
    </location>
</feature>
<dbReference type="RefSeq" id="WP_265126652.1">
    <property type="nucleotide sequence ID" value="NZ_JAPCHY010000003.1"/>
</dbReference>
<evidence type="ECO:0000313" key="3">
    <source>
        <dbReference type="EMBL" id="MCW4471689.1"/>
    </source>
</evidence>
<feature type="chain" id="PRO_5046625413" evidence="2">
    <location>
        <begin position="25"/>
        <end position="191"/>
    </location>
</feature>
<sequence>MKTWTRTLLAVALAGLLSAGAVDAKPRNVTDPDAPRELAGDGPVQVQWTDPAQFTELRQSSNRWEARRGDWVRQLAEHLRKSADRQLPAGQQLDVTITDIKRAGDYEPWHGPNLSDVRFMRDIYPPRITLQFTLSDAHGQVIDQGERKLVDSGFLLNSTMRNDQDALRYEKRLLDDWLRRELRQERPTAGL</sequence>
<dbReference type="Proteomes" id="UP001209922">
    <property type="component" value="Unassembled WGS sequence"/>
</dbReference>
<comment type="caution">
    <text evidence="3">The sequence shown here is derived from an EMBL/GenBank/DDBJ whole genome shotgun (WGS) entry which is preliminary data.</text>
</comment>
<reference evidence="3 4" key="1">
    <citation type="submission" date="2022-10" db="EMBL/GenBank/DDBJ databases">
        <title>Xanthomonas sp. H13-6.</title>
        <authorList>
            <person name="Liu X."/>
            <person name="Deng Z."/>
            <person name="Jiang Y."/>
            <person name="Yu T."/>
            <person name="Ai J."/>
        </authorList>
    </citation>
    <scope>NUCLEOTIDE SEQUENCE [LARGE SCALE GENOMIC DNA]</scope>
    <source>
        <strain evidence="3 4">H13-6</strain>
    </source>
</reference>
<dbReference type="Pfam" id="PF11454">
    <property type="entry name" value="DUF3016"/>
    <property type="match status" value="1"/>
</dbReference>